<reference evidence="2 3" key="2">
    <citation type="submission" date="2019-02" db="EMBL/GenBank/DDBJ databases">
        <title>Draft Genome Sequences of Six Type Strains of the Genus Massilia.</title>
        <authorList>
            <person name="Miess H."/>
            <person name="Frediansyhah A."/>
            <person name="Gross H."/>
        </authorList>
    </citation>
    <scope>NUCLEOTIDE SEQUENCE [LARGE SCALE GENOMIC DNA]</scope>
    <source>
        <strain evidence="2 3">DSM 17472</strain>
    </source>
</reference>
<name>A0A411WYM2_9BURK</name>
<sequence length="125" mass="13567">MIAGTPYSPGKAFLAFARQFIEHLASGEYGQALGKLDTTSQRWSKDGLQRALRDACGDAPVTSPHGLTQSASPSLEEVAFGEYLLKHPLPLSGKWGRAHALFRFRQKPGTGSFHVELVSIGRSSR</sequence>
<evidence type="ECO:0000313" key="1">
    <source>
        <dbReference type="EMBL" id="GGY39709.1"/>
    </source>
</evidence>
<accession>A0A411WYM2</accession>
<evidence type="ECO:0000313" key="3">
    <source>
        <dbReference type="Proteomes" id="UP000292307"/>
    </source>
</evidence>
<reference evidence="1" key="3">
    <citation type="submission" date="2022-12" db="EMBL/GenBank/DDBJ databases">
        <authorList>
            <person name="Sun Q."/>
            <person name="Kim S."/>
        </authorList>
    </citation>
    <scope>NUCLEOTIDE SEQUENCE</scope>
    <source>
        <strain evidence="1">KCTC 12343</strain>
    </source>
</reference>
<dbReference type="EMBL" id="BMWV01000004">
    <property type="protein sequence ID" value="GGY39709.1"/>
    <property type="molecule type" value="Genomic_DNA"/>
</dbReference>
<dbReference type="Proteomes" id="UP000628442">
    <property type="component" value="Unassembled WGS sequence"/>
</dbReference>
<dbReference type="Proteomes" id="UP000292307">
    <property type="component" value="Chromosome"/>
</dbReference>
<evidence type="ECO:0000313" key="2">
    <source>
        <dbReference type="EMBL" id="QBI01793.1"/>
    </source>
</evidence>
<keyword evidence="3" id="KW-1185">Reference proteome</keyword>
<reference evidence="1" key="1">
    <citation type="journal article" date="2014" name="Int. J. Syst. Evol. Microbiol.">
        <title>Complete genome sequence of Corynebacterium casei LMG S-19264T (=DSM 44701T), isolated from a smear-ripened cheese.</title>
        <authorList>
            <consortium name="US DOE Joint Genome Institute (JGI-PGF)"/>
            <person name="Walter F."/>
            <person name="Albersmeier A."/>
            <person name="Kalinowski J."/>
            <person name="Ruckert C."/>
        </authorList>
    </citation>
    <scope>NUCLEOTIDE SEQUENCE</scope>
    <source>
        <strain evidence="1">KCTC 12343</strain>
    </source>
</reference>
<dbReference type="RefSeq" id="WP_131145911.1">
    <property type="nucleotide sequence ID" value="NZ_BMWV01000004.1"/>
</dbReference>
<proteinExistence type="predicted"/>
<dbReference type="AlphaFoldDB" id="A0A411WYM2"/>
<gene>
    <name evidence="2" type="ORF">EYF70_13730</name>
    <name evidence="1" type="ORF">GCM10007387_22200</name>
</gene>
<dbReference type="OrthoDB" id="9867865at2"/>
<protein>
    <submittedName>
        <fullName evidence="1">Uncharacterized protein</fullName>
    </submittedName>
</protein>
<dbReference type="EMBL" id="CP036401">
    <property type="protein sequence ID" value="QBI01793.1"/>
    <property type="molecule type" value="Genomic_DNA"/>
</dbReference>
<evidence type="ECO:0000313" key="4">
    <source>
        <dbReference type="Proteomes" id="UP000628442"/>
    </source>
</evidence>
<organism evidence="1 4">
    <name type="scientific">Pseudoduganella albidiflava</name>
    <dbReference type="NCBI Taxonomy" id="321983"/>
    <lineage>
        <taxon>Bacteria</taxon>
        <taxon>Pseudomonadati</taxon>
        <taxon>Pseudomonadota</taxon>
        <taxon>Betaproteobacteria</taxon>
        <taxon>Burkholderiales</taxon>
        <taxon>Oxalobacteraceae</taxon>
        <taxon>Telluria group</taxon>
        <taxon>Pseudoduganella</taxon>
    </lineage>
</organism>